<reference evidence="2 3" key="1">
    <citation type="submission" date="2015-07" db="EMBL/GenBank/DDBJ databases">
        <title>Draft genome sequence of the Amantichitinum ursilacus IGB-41, a new chitin-degrading bacterium.</title>
        <authorList>
            <person name="Kirstahler P."/>
            <person name="Guenther M."/>
            <person name="Grumaz C."/>
            <person name="Rupp S."/>
            <person name="Zibek S."/>
            <person name="Sohn K."/>
        </authorList>
    </citation>
    <scope>NUCLEOTIDE SEQUENCE [LARGE SCALE GENOMIC DNA]</scope>
    <source>
        <strain evidence="2 3">IGB-41</strain>
    </source>
</reference>
<keyword evidence="3" id="KW-1185">Reference proteome</keyword>
<dbReference type="AlphaFoldDB" id="A0A0N0GPV7"/>
<dbReference type="OrthoDB" id="9922557at2"/>
<proteinExistence type="predicted"/>
<sequence>MRTSTFLLALSSTFSAAFVFATPCHDLVDNNQRLNCYDQWFGKPDAAIPPISGDVSDASAPAAAKVADASAPAGADASAVAAAKPEHHFWQDFALRDAPGPNATNPAVISVTKSGDENSSSLVQAALTWRMGNKFLPQQLHDWGWSWYSSIWANHNSASSSPSNSRGLQVGAAGTVFDADRDGFALGTSANFNIRQDKAADTLTQGIAVDTRLIVPNLLVSGQPYTRGRMSWFVYPLAGVYVDHLAEVPEGQTSGTAAGGYIGIQGDYYPGGYLWRLKFHAASNAAKDLFINPGMNRRFSRLTRFGIDYSLATGNGSGPRQPIVPSLSLERIIGDNFLDGTAYIAETVLSLKVLTN</sequence>
<organism evidence="2 3">
    <name type="scientific">Amantichitinum ursilacus</name>
    <dbReference type="NCBI Taxonomy" id="857265"/>
    <lineage>
        <taxon>Bacteria</taxon>
        <taxon>Pseudomonadati</taxon>
        <taxon>Pseudomonadota</taxon>
        <taxon>Betaproteobacteria</taxon>
        <taxon>Neisseriales</taxon>
        <taxon>Chitinibacteraceae</taxon>
        <taxon>Amantichitinum</taxon>
    </lineage>
</organism>
<feature type="chain" id="PRO_5005849736" evidence="1">
    <location>
        <begin position="22"/>
        <end position="356"/>
    </location>
</feature>
<keyword evidence="1" id="KW-0732">Signal</keyword>
<protein>
    <submittedName>
        <fullName evidence="2">Uncharacterized protein</fullName>
    </submittedName>
</protein>
<name>A0A0N0GPV7_9NEIS</name>
<comment type="caution">
    <text evidence="2">The sequence shown here is derived from an EMBL/GenBank/DDBJ whole genome shotgun (WGS) entry which is preliminary data.</text>
</comment>
<feature type="signal peptide" evidence="1">
    <location>
        <begin position="1"/>
        <end position="21"/>
    </location>
</feature>
<dbReference type="EMBL" id="LAQT01000004">
    <property type="protein sequence ID" value="KPC53862.1"/>
    <property type="molecule type" value="Genomic_DNA"/>
</dbReference>
<evidence type="ECO:0000256" key="1">
    <source>
        <dbReference type="SAM" id="SignalP"/>
    </source>
</evidence>
<accession>A0A0N0GPV7</accession>
<gene>
    <name evidence="2" type="ORF">WG78_07060</name>
</gene>
<evidence type="ECO:0000313" key="2">
    <source>
        <dbReference type="EMBL" id="KPC53862.1"/>
    </source>
</evidence>
<evidence type="ECO:0000313" key="3">
    <source>
        <dbReference type="Proteomes" id="UP000037939"/>
    </source>
</evidence>
<dbReference type="RefSeq" id="WP_053937100.1">
    <property type="nucleotide sequence ID" value="NZ_LAQT01000004.1"/>
</dbReference>
<dbReference type="Proteomes" id="UP000037939">
    <property type="component" value="Unassembled WGS sequence"/>
</dbReference>